<name>A0ABP9HJT2_9FLAO</name>
<sequence>MRIPFFHLIDMNRYFVLLCFILFINTIFAQEIVNKTLDSLYREDQFYFGVTYNILSNSPDDLSQAGFSSGFHLGFIRDMPINKKRTMALGIGLGYSTNSYNNNLLINNDDFGAFSYTILEDGNTYSKNKFSTHLVEIPLEFRWRTSTASDYNFWRIYTGFKFGYLFSNTTKYEGDLGNIKLNNIDSFNNLQYGLSLSVGYNTWNIYVYYALNPVFTDDVLLNGNNLDINTLKVGLIFYIL</sequence>
<comment type="caution">
    <text evidence="2">The sequence shown here is derived from an EMBL/GenBank/DDBJ whole genome shotgun (WGS) entry which is preliminary data.</text>
</comment>
<proteinExistence type="predicted"/>
<evidence type="ECO:0000313" key="2">
    <source>
        <dbReference type="EMBL" id="GAA4972257.1"/>
    </source>
</evidence>
<organism evidence="2 3">
    <name type="scientific">Algibacter aquimarinus</name>
    <dbReference type="NCBI Taxonomy" id="1136748"/>
    <lineage>
        <taxon>Bacteria</taxon>
        <taxon>Pseudomonadati</taxon>
        <taxon>Bacteroidota</taxon>
        <taxon>Flavobacteriia</taxon>
        <taxon>Flavobacteriales</taxon>
        <taxon>Flavobacteriaceae</taxon>
        <taxon>Algibacter</taxon>
    </lineage>
</organism>
<dbReference type="Proteomes" id="UP001501692">
    <property type="component" value="Unassembled WGS sequence"/>
</dbReference>
<evidence type="ECO:0000259" key="1">
    <source>
        <dbReference type="Pfam" id="PF13568"/>
    </source>
</evidence>
<gene>
    <name evidence="2" type="ORF">GCM10023315_23080</name>
</gene>
<keyword evidence="3" id="KW-1185">Reference proteome</keyword>
<protein>
    <submittedName>
        <fullName evidence="2">Porin family protein</fullName>
    </submittedName>
</protein>
<dbReference type="EMBL" id="BAABJK010000007">
    <property type="protein sequence ID" value="GAA4972257.1"/>
    <property type="molecule type" value="Genomic_DNA"/>
</dbReference>
<dbReference type="Pfam" id="PF13568">
    <property type="entry name" value="OMP_b-brl_2"/>
    <property type="match status" value="1"/>
</dbReference>
<evidence type="ECO:0000313" key="3">
    <source>
        <dbReference type="Proteomes" id="UP001501692"/>
    </source>
</evidence>
<accession>A0ABP9HJT2</accession>
<reference evidence="3" key="1">
    <citation type="journal article" date="2019" name="Int. J. Syst. Evol. Microbiol.">
        <title>The Global Catalogue of Microorganisms (GCM) 10K type strain sequencing project: providing services to taxonomists for standard genome sequencing and annotation.</title>
        <authorList>
            <consortium name="The Broad Institute Genomics Platform"/>
            <consortium name="The Broad Institute Genome Sequencing Center for Infectious Disease"/>
            <person name="Wu L."/>
            <person name="Ma J."/>
        </authorList>
    </citation>
    <scope>NUCLEOTIDE SEQUENCE [LARGE SCALE GENOMIC DNA]</scope>
    <source>
        <strain evidence="3">JCM 18287</strain>
    </source>
</reference>
<dbReference type="InterPro" id="IPR025665">
    <property type="entry name" value="Beta-barrel_OMP_2"/>
</dbReference>
<feature type="domain" description="Outer membrane protein beta-barrel" evidence="1">
    <location>
        <begin position="28"/>
        <end position="215"/>
    </location>
</feature>